<dbReference type="Gene3D" id="3.40.630.30">
    <property type="match status" value="1"/>
</dbReference>
<organism evidence="1 2">
    <name type="scientific">candidate division WOR-3 bacterium</name>
    <dbReference type="NCBI Taxonomy" id="2052148"/>
    <lineage>
        <taxon>Bacteria</taxon>
        <taxon>Bacteria division WOR-3</taxon>
    </lineage>
</organism>
<comment type="caution">
    <text evidence="1">The sequence shown here is derived from an EMBL/GenBank/DDBJ whole genome shotgun (WGS) entry which is preliminary data.</text>
</comment>
<accession>A0A938BU72</accession>
<evidence type="ECO:0008006" key="3">
    <source>
        <dbReference type="Google" id="ProtNLM"/>
    </source>
</evidence>
<evidence type="ECO:0000313" key="2">
    <source>
        <dbReference type="Proteomes" id="UP000779900"/>
    </source>
</evidence>
<dbReference type="PANTHER" id="PTHR41368:SF1">
    <property type="entry name" value="PROTEIN YGHO"/>
    <property type="match status" value="1"/>
</dbReference>
<dbReference type="PANTHER" id="PTHR41368">
    <property type="entry name" value="PROTEIN YGHO"/>
    <property type="match status" value="1"/>
</dbReference>
<dbReference type="AlphaFoldDB" id="A0A938BU72"/>
<dbReference type="InterPro" id="IPR016181">
    <property type="entry name" value="Acyl_CoA_acyltransferase"/>
</dbReference>
<dbReference type="InterPro" id="IPR039968">
    <property type="entry name" value="BcerS-like"/>
</dbReference>
<dbReference type="EMBL" id="VGIR01000081">
    <property type="protein sequence ID" value="MBM3332382.1"/>
    <property type="molecule type" value="Genomic_DNA"/>
</dbReference>
<protein>
    <recommendedName>
        <fullName evidence="3">N-acetyltransferase domain-containing protein</fullName>
    </recommendedName>
</protein>
<name>A0A938BU72_UNCW3</name>
<proteinExistence type="predicted"/>
<gene>
    <name evidence="1" type="ORF">FJY68_11140</name>
</gene>
<evidence type="ECO:0000313" key="1">
    <source>
        <dbReference type="EMBL" id="MBM3332382.1"/>
    </source>
</evidence>
<dbReference type="SUPFAM" id="SSF55729">
    <property type="entry name" value="Acyl-CoA N-acyltransferases (Nat)"/>
    <property type="match status" value="1"/>
</dbReference>
<sequence>MALEVTAVRSPRELREFIYLPAKVNRNNPLWIPPIYMDNWKFFDAKKNRAFQHADAVLALARRNGRVVGRIMGIVNRRCNELRHECTGRFGFLECYEEQDVFNAMLTFVENWARGLGMNKLVGPMGFSDQDPQGFLYEGFDCDPTLDSFHNFPYIVRFMDAAGYTKEVDYVNYIVKLSDRLPDFYEKISARAARQTEFRLVEFTKSKELRPFGERIFGLMNLTYTNIYGYVPLTDAEMDALAKQYLPVIDPRFVKVVVKGEDVVGFFIGIPHMNEGLRRCKGHLFPFGILQIMAAMKKAKQLDALLAGIREDCRGRGLDVMMGAAIMRTAIAAGFEKIDSHHELETNLKMRAEVERVGGQIVKRFRIYQKAL</sequence>
<reference evidence="1" key="1">
    <citation type="submission" date="2019-03" db="EMBL/GenBank/DDBJ databases">
        <title>Lake Tanganyika Metagenome-Assembled Genomes (MAGs).</title>
        <authorList>
            <person name="Tran P."/>
        </authorList>
    </citation>
    <scope>NUCLEOTIDE SEQUENCE</scope>
    <source>
        <strain evidence="1">K_DeepCast_150m_m2_040</strain>
    </source>
</reference>
<dbReference type="Proteomes" id="UP000779900">
    <property type="component" value="Unassembled WGS sequence"/>
</dbReference>